<proteinExistence type="predicted"/>
<dbReference type="EMBL" id="GGEC01050463">
    <property type="protein sequence ID" value="MBX30947.1"/>
    <property type="molecule type" value="Transcribed_RNA"/>
</dbReference>
<protein>
    <submittedName>
        <fullName evidence="1">Uncharacterized protein</fullName>
    </submittedName>
</protein>
<dbReference type="AlphaFoldDB" id="A0A2P2ML65"/>
<organism evidence="1">
    <name type="scientific">Rhizophora mucronata</name>
    <name type="common">Asiatic mangrove</name>
    <dbReference type="NCBI Taxonomy" id="61149"/>
    <lineage>
        <taxon>Eukaryota</taxon>
        <taxon>Viridiplantae</taxon>
        <taxon>Streptophyta</taxon>
        <taxon>Embryophyta</taxon>
        <taxon>Tracheophyta</taxon>
        <taxon>Spermatophyta</taxon>
        <taxon>Magnoliopsida</taxon>
        <taxon>eudicotyledons</taxon>
        <taxon>Gunneridae</taxon>
        <taxon>Pentapetalae</taxon>
        <taxon>rosids</taxon>
        <taxon>fabids</taxon>
        <taxon>Malpighiales</taxon>
        <taxon>Rhizophoraceae</taxon>
        <taxon>Rhizophora</taxon>
    </lineage>
</organism>
<sequence>MANLKKTFVKQPEIVNCLSKARKAAKLSQ</sequence>
<name>A0A2P2ML65_RHIMU</name>
<accession>A0A2P2ML65</accession>
<evidence type="ECO:0000313" key="1">
    <source>
        <dbReference type="EMBL" id="MBX30947.1"/>
    </source>
</evidence>
<reference evidence="1" key="1">
    <citation type="submission" date="2018-02" db="EMBL/GenBank/DDBJ databases">
        <title>Rhizophora mucronata_Transcriptome.</title>
        <authorList>
            <person name="Meera S.P."/>
            <person name="Sreeshan A."/>
            <person name="Augustine A."/>
        </authorList>
    </citation>
    <scope>NUCLEOTIDE SEQUENCE</scope>
    <source>
        <tissue evidence="1">Leaf</tissue>
    </source>
</reference>